<dbReference type="EMBL" id="JAUDCG010000003">
    <property type="protein sequence ID" value="MDM8156209.1"/>
    <property type="molecule type" value="Genomic_DNA"/>
</dbReference>
<reference evidence="2 3" key="2">
    <citation type="submission" date="2023-06" db="EMBL/GenBank/DDBJ databases">
        <title>Identification and characterization of horizontal gene transfer across gut microbiota members of farm animals based on homology search.</title>
        <authorList>
            <person name="Schwarzerova J."/>
            <person name="Nykrynova M."/>
            <person name="Jureckova K."/>
            <person name="Cejkova D."/>
            <person name="Rychlik I."/>
        </authorList>
    </citation>
    <scope>NUCLEOTIDE SEQUENCE [LARGE SCALE GENOMIC DNA]</scope>
    <source>
        <strain evidence="2 3">ET39</strain>
    </source>
</reference>
<organism evidence="2 3">
    <name type="scientific">Amedibacillus dolichus</name>
    <dbReference type="NCBI Taxonomy" id="31971"/>
    <lineage>
        <taxon>Bacteria</taxon>
        <taxon>Bacillati</taxon>
        <taxon>Bacillota</taxon>
        <taxon>Erysipelotrichia</taxon>
        <taxon>Erysipelotrichales</taxon>
        <taxon>Erysipelotrichaceae</taxon>
        <taxon>Amedibacillus</taxon>
    </lineage>
</organism>
<feature type="domain" description="Sporulation initiation factor Spo0A C-terminal" evidence="1">
    <location>
        <begin position="138"/>
        <end position="204"/>
    </location>
</feature>
<evidence type="ECO:0000313" key="3">
    <source>
        <dbReference type="Proteomes" id="UP001529340"/>
    </source>
</evidence>
<dbReference type="RefSeq" id="WP_289606680.1">
    <property type="nucleotide sequence ID" value="NZ_JAUDCG010000003.1"/>
</dbReference>
<gene>
    <name evidence="2" type="ORF">QUV96_00995</name>
</gene>
<accession>A0ABT7U996</accession>
<keyword evidence="2" id="KW-0396">Initiation factor</keyword>
<dbReference type="InterPro" id="IPR011006">
    <property type="entry name" value="CheY-like_superfamily"/>
</dbReference>
<protein>
    <submittedName>
        <fullName evidence="2">Sporulation initiation factor Spo0A C-terminal domain-containing protein</fullName>
    </submittedName>
</protein>
<dbReference type="InterPro" id="IPR016032">
    <property type="entry name" value="Sig_transdc_resp-reg_C-effctor"/>
</dbReference>
<dbReference type="GO" id="GO:0003743">
    <property type="term" value="F:translation initiation factor activity"/>
    <property type="evidence" value="ECO:0007669"/>
    <property type="project" value="UniProtKB-KW"/>
</dbReference>
<dbReference type="Pfam" id="PF08769">
    <property type="entry name" value="Spo0A_C"/>
    <property type="match status" value="1"/>
</dbReference>
<evidence type="ECO:0000313" key="2">
    <source>
        <dbReference type="EMBL" id="MDM8156209.1"/>
    </source>
</evidence>
<dbReference type="Proteomes" id="UP001529340">
    <property type="component" value="Unassembled WGS sequence"/>
</dbReference>
<keyword evidence="3" id="KW-1185">Reference proteome</keyword>
<dbReference type="SUPFAM" id="SSF52172">
    <property type="entry name" value="CheY-like"/>
    <property type="match status" value="1"/>
</dbReference>
<sequence>MLNVFVCTEHCELLARLIALQDQKQDFHIQGFSSSASLDLAFLAREEIAVIYVQFSLIEQRWRQWLDALQTLRSDHSIHLILSFSSLNEAHMAILLRYSIEDYLLEPFDVRQLYALLHRRQDMDTALRRQQEEMEGRITALLLGLMIPSHLNGFHYLKTACSVAISLPISRQVVMKNIYSITARRCHSTSSRVEKCIRSAIHAADMPNSYLQLFHGDPTSRKVIMYVYTYLKGIV</sequence>
<reference evidence="3" key="1">
    <citation type="submission" date="2023-06" db="EMBL/GenBank/DDBJ databases">
        <title>Identification and characterization of horizontal gene transfer across gut microbiota members of farm animals based on homology search.</title>
        <authorList>
            <person name="Zeman M."/>
            <person name="Kubasova T."/>
            <person name="Jahodarova E."/>
            <person name="Nykrynova M."/>
            <person name="Rychlik I."/>
        </authorList>
    </citation>
    <scope>NUCLEOTIDE SEQUENCE [LARGE SCALE GENOMIC DNA]</scope>
    <source>
        <strain evidence="3">ET39</strain>
    </source>
</reference>
<proteinExistence type="predicted"/>
<name>A0ABT7U996_9FIRM</name>
<keyword evidence="2" id="KW-0648">Protein biosynthesis</keyword>
<dbReference type="SUPFAM" id="SSF46894">
    <property type="entry name" value="C-terminal effector domain of the bipartite response regulators"/>
    <property type="match status" value="1"/>
</dbReference>
<dbReference type="InterPro" id="IPR036388">
    <property type="entry name" value="WH-like_DNA-bd_sf"/>
</dbReference>
<dbReference type="InterPro" id="IPR014879">
    <property type="entry name" value="Spo0A_C"/>
</dbReference>
<evidence type="ECO:0000259" key="1">
    <source>
        <dbReference type="Pfam" id="PF08769"/>
    </source>
</evidence>
<reference evidence="2 3" key="3">
    <citation type="submission" date="2023-06" db="EMBL/GenBank/DDBJ databases">
        <authorList>
            <person name="Zeman M."/>
            <person name="Kubasova T."/>
            <person name="Jahodarova E."/>
            <person name="Nykrynova M."/>
            <person name="Rychlik I."/>
        </authorList>
    </citation>
    <scope>NUCLEOTIDE SEQUENCE [LARGE SCALE GENOMIC DNA]</scope>
    <source>
        <strain evidence="2 3">ET39</strain>
    </source>
</reference>
<dbReference type="Gene3D" id="1.10.10.10">
    <property type="entry name" value="Winged helix-like DNA-binding domain superfamily/Winged helix DNA-binding domain"/>
    <property type="match status" value="1"/>
</dbReference>
<comment type="caution">
    <text evidence="2">The sequence shown here is derived from an EMBL/GenBank/DDBJ whole genome shotgun (WGS) entry which is preliminary data.</text>
</comment>